<dbReference type="GO" id="GO:0016740">
    <property type="term" value="F:transferase activity"/>
    <property type="evidence" value="ECO:0007669"/>
    <property type="project" value="UniProtKB-KW"/>
</dbReference>
<keyword evidence="5" id="KW-1185">Reference proteome</keyword>
<evidence type="ECO:0000259" key="2">
    <source>
        <dbReference type="PROSITE" id="PS50404"/>
    </source>
</evidence>
<name>E0TC86_PARBH</name>
<dbReference type="Pfam" id="PF00043">
    <property type="entry name" value="GST_C"/>
    <property type="match status" value="1"/>
</dbReference>
<dbReference type="InterPro" id="IPR010987">
    <property type="entry name" value="Glutathione-S-Trfase_C-like"/>
</dbReference>
<dbReference type="HOGENOM" id="CLU_011226_6_4_5"/>
<dbReference type="Gene3D" id="3.40.30.10">
    <property type="entry name" value="Glutaredoxin"/>
    <property type="match status" value="1"/>
</dbReference>
<dbReference type="PANTHER" id="PTHR44051">
    <property type="entry name" value="GLUTATHIONE S-TRANSFERASE-RELATED"/>
    <property type="match status" value="1"/>
</dbReference>
<evidence type="ECO:0000313" key="5">
    <source>
        <dbReference type="Proteomes" id="UP000001302"/>
    </source>
</evidence>
<proteinExistence type="inferred from homology"/>
<comment type="similarity">
    <text evidence="1">Belongs to the GST superfamily.</text>
</comment>
<dbReference type="SFLD" id="SFLDG01150">
    <property type="entry name" value="Main.1:_Beta-like"/>
    <property type="match status" value="1"/>
</dbReference>
<dbReference type="SFLD" id="SFLDG00358">
    <property type="entry name" value="Main_(cytGST)"/>
    <property type="match status" value="1"/>
</dbReference>
<evidence type="ECO:0000313" key="4">
    <source>
        <dbReference type="EMBL" id="ADM08519.1"/>
    </source>
</evidence>
<dbReference type="SUPFAM" id="SSF52833">
    <property type="entry name" value="Thioredoxin-like"/>
    <property type="match status" value="1"/>
</dbReference>
<gene>
    <name evidence="4" type="ordered locus">PB2503_02202</name>
</gene>
<feature type="domain" description="GST C-terminal" evidence="3">
    <location>
        <begin position="83"/>
        <end position="200"/>
    </location>
</feature>
<dbReference type="CDD" id="cd03046">
    <property type="entry name" value="GST_N_GTT1_like"/>
    <property type="match status" value="1"/>
</dbReference>
<dbReference type="Gene3D" id="1.20.1050.10">
    <property type="match status" value="1"/>
</dbReference>
<evidence type="ECO:0000259" key="3">
    <source>
        <dbReference type="PROSITE" id="PS50405"/>
    </source>
</evidence>
<dbReference type="Proteomes" id="UP000001302">
    <property type="component" value="Chromosome"/>
</dbReference>
<accession>E0TC86</accession>
<dbReference type="InterPro" id="IPR004046">
    <property type="entry name" value="GST_C"/>
</dbReference>
<dbReference type="eggNOG" id="COG0625">
    <property type="taxonomic scope" value="Bacteria"/>
</dbReference>
<protein>
    <submittedName>
        <fullName evidence="4">Glutathione S-transferase family protein</fullName>
    </submittedName>
</protein>
<dbReference type="EMBL" id="CP002156">
    <property type="protein sequence ID" value="ADM08519.1"/>
    <property type="molecule type" value="Genomic_DNA"/>
</dbReference>
<dbReference type="InterPro" id="IPR040079">
    <property type="entry name" value="Glutathione_S-Trfase"/>
</dbReference>
<dbReference type="InterPro" id="IPR036282">
    <property type="entry name" value="Glutathione-S-Trfase_C_sf"/>
</dbReference>
<feature type="domain" description="GST N-terminal" evidence="2">
    <location>
        <begin position="1"/>
        <end position="78"/>
    </location>
</feature>
<sequence>MTLTIYHAKFARSVRLIWACEEMDVPYTIETVELRGDKKISPDVHPLQKVPAMIDGDVHMFESLAILDYILARYNDALRPKPDHPDYPAYLQWYHFGESTLAFPIMFAMAHRVLLPERARDEKLALWAQGEAEKAFEAMAAPLEKNEYLLPSGFSAADISCAYMLLLSKFSRIMGNAPEAVKAYFARIAERPAWKTATAA</sequence>
<keyword evidence="4" id="KW-0808">Transferase</keyword>
<dbReference type="AlphaFoldDB" id="E0TC86"/>
<dbReference type="InterPro" id="IPR036249">
    <property type="entry name" value="Thioredoxin-like_sf"/>
</dbReference>
<evidence type="ECO:0000256" key="1">
    <source>
        <dbReference type="RuleBase" id="RU003494"/>
    </source>
</evidence>
<dbReference type="InterPro" id="IPR004045">
    <property type="entry name" value="Glutathione_S-Trfase_N"/>
</dbReference>
<organism evidence="4 5">
    <name type="scientific">Parvularcula bermudensis (strain ATCC BAA-594 / HTCC2503 / KCTC 12087)</name>
    <dbReference type="NCBI Taxonomy" id="314260"/>
    <lineage>
        <taxon>Bacteria</taxon>
        <taxon>Pseudomonadati</taxon>
        <taxon>Pseudomonadota</taxon>
        <taxon>Alphaproteobacteria</taxon>
        <taxon>Parvularculales</taxon>
        <taxon>Parvularculaceae</taxon>
        <taxon>Parvularcula</taxon>
    </lineage>
</organism>
<dbReference type="PANTHER" id="PTHR44051:SF21">
    <property type="entry name" value="GLUTATHIONE S-TRANSFERASE FAMILY PROTEIN"/>
    <property type="match status" value="1"/>
</dbReference>
<reference evidence="4 5" key="2">
    <citation type="journal article" date="2011" name="J. Bacteriol.">
        <title>Complete genome sequence of strain HTCC2503T of Parvularcula bermudensis, the type species of the order "Parvularculales" in the class Alphaproteobacteria.</title>
        <authorList>
            <person name="Oh H.M."/>
            <person name="Kang I."/>
            <person name="Vergin K.L."/>
            <person name="Kang D."/>
            <person name="Rhee K.H."/>
            <person name="Giovannoni S.J."/>
            <person name="Cho J.C."/>
        </authorList>
    </citation>
    <scope>NUCLEOTIDE SEQUENCE [LARGE SCALE GENOMIC DNA]</scope>
    <source>
        <strain evidence="5">ATCC BAA-594 / HTCC2503 / KCTC 12087</strain>
    </source>
</reference>
<dbReference type="OrthoDB" id="5740960at2"/>
<dbReference type="STRING" id="314260.PB2503_02202"/>
<dbReference type="PROSITE" id="PS50404">
    <property type="entry name" value="GST_NTER"/>
    <property type="match status" value="1"/>
</dbReference>
<dbReference type="PROSITE" id="PS50405">
    <property type="entry name" value="GST_CTER"/>
    <property type="match status" value="1"/>
</dbReference>
<reference evidence="5" key="1">
    <citation type="submission" date="2010-08" db="EMBL/GenBank/DDBJ databases">
        <title>Genome sequence of Parvularcula bermudensis HTCC2503.</title>
        <authorList>
            <person name="Kang D.-M."/>
            <person name="Oh H.-M."/>
            <person name="Cho J.-C."/>
        </authorList>
    </citation>
    <scope>NUCLEOTIDE SEQUENCE [LARGE SCALE GENOMIC DNA]</scope>
    <source>
        <strain evidence="5">ATCC BAA-594 / HTCC2503 / KCTC 12087</strain>
    </source>
</reference>
<dbReference type="KEGG" id="pbr:PB2503_02202"/>
<dbReference type="RefSeq" id="WP_013299493.1">
    <property type="nucleotide sequence ID" value="NC_014414.1"/>
</dbReference>
<dbReference type="Pfam" id="PF02798">
    <property type="entry name" value="GST_N"/>
    <property type="match status" value="1"/>
</dbReference>
<dbReference type="SFLD" id="SFLDS00019">
    <property type="entry name" value="Glutathione_Transferase_(cytos"/>
    <property type="match status" value="1"/>
</dbReference>
<dbReference type="SUPFAM" id="SSF47616">
    <property type="entry name" value="GST C-terminal domain-like"/>
    <property type="match status" value="1"/>
</dbReference>